<dbReference type="Gene3D" id="1.25.10.10">
    <property type="entry name" value="Leucine-rich Repeat Variant"/>
    <property type="match status" value="1"/>
</dbReference>
<dbReference type="FunCoup" id="D8SSY7">
    <property type="interactions" value="3825"/>
</dbReference>
<dbReference type="SMART" id="SM01349">
    <property type="entry name" value="TOG"/>
    <property type="match status" value="1"/>
</dbReference>
<dbReference type="InterPro" id="IPR016024">
    <property type="entry name" value="ARM-type_fold"/>
</dbReference>
<dbReference type="InterPro" id="IPR011989">
    <property type="entry name" value="ARM-like"/>
</dbReference>
<dbReference type="OMA" id="VRHHEPC"/>
<dbReference type="Gramene" id="EFJ12312">
    <property type="protein sequence ID" value="EFJ12312"/>
    <property type="gene ID" value="SELMODRAFT_124123"/>
</dbReference>
<dbReference type="InParanoid" id="D8SSY7"/>
<reference evidence="4 5" key="1">
    <citation type="journal article" date="2011" name="Science">
        <title>The Selaginella genome identifies genetic changes associated with the evolution of vascular plants.</title>
        <authorList>
            <person name="Banks J.A."/>
            <person name="Nishiyama T."/>
            <person name="Hasebe M."/>
            <person name="Bowman J.L."/>
            <person name="Gribskov M."/>
            <person name="dePamphilis C."/>
            <person name="Albert V.A."/>
            <person name="Aono N."/>
            <person name="Aoyama T."/>
            <person name="Ambrose B.A."/>
            <person name="Ashton N.W."/>
            <person name="Axtell M.J."/>
            <person name="Barker E."/>
            <person name="Barker M.S."/>
            <person name="Bennetzen J.L."/>
            <person name="Bonawitz N.D."/>
            <person name="Chapple C."/>
            <person name="Cheng C."/>
            <person name="Correa L.G."/>
            <person name="Dacre M."/>
            <person name="DeBarry J."/>
            <person name="Dreyer I."/>
            <person name="Elias M."/>
            <person name="Engstrom E.M."/>
            <person name="Estelle M."/>
            <person name="Feng L."/>
            <person name="Finet C."/>
            <person name="Floyd S.K."/>
            <person name="Frommer W.B."/>
            <person name="Fujita T."/>
            <person name="Gramzow L."/>
            <person name="Gutensohn M."/>
            <person name="Harholt J."/>
            <person name="Hattori M."/>
            <person name="Heyl A."/>
            <person name="Hirai T."/>
            <person name="Hiwatashi Y."/>
            <person name="Ishikawa M."/>
            <person name="Iwata M."/>
            <person name="Karol K.G."/>
            <person name="Koehler B."/>
            <person name="Kolukisaoglu U."/>
            <person name="Kubo M."/>
            <person name="Kurata T."/>
            <person name="Lalonde S."/>
            <person name="Li K."/>
            <person name="Li Y."/>
            <person name="Litt A."/>
            <person name="Lyons E."/>
            <person name="Manning G."/>
            <person name="Maruyama T."/>
            <person name="Michael T.P."/>
            <person name="Mikami K."/>
            <person name="Miyazaki S."/>
            <person name="Morinaga S."/>
            <person name="Murata T."/>
            <person name="Mueller-Roeber B."/>
            <person name="Nelson D.R."/>
            <person name="Obara M."/>
            <person name="Oguri Y."/>
            <person name="Olmstead R.G."/>
            <person name="Onodera N."/>
            <person name="Petersen B.L."/>
            <person name="Pils B."/>
            <person name="Prigge M."/>
            <person name="Rensing S.A."/>
            <person name="Riano-Pachon D.M."/>
            <person name="Roberts A.W."/>
            <person name="Sato Y."/>
            <person name="Scheller H.V."/>
            <person name="Schulz B."/>
            <person name="Schulz C."/>
            <person name="Shakirov E.V."/>
            <person name="Shibagaki N."/>
            <person name="Shinohara N."/>
            <person name="Shippen D.E."/>
            <person name="Soerensen I."/>
            <person name="Sotooka R."/>
            <person name="Sugimoto N."/>
            <person name="Sugita M."/>
            <person name="Sumikawa N."/>
            <person name="Tanurdzic M."/>
            <person name="Theissen G."/>
            <person name="Ulvskov P."/>
            <person name="Wakazuki S."/>
            <person name="Weng J.K."/>
            <person name="Willats W.W."/>
            <person name="Wipf D."/>
            <person name="Wolf P.G."/>
            <person name="Yang L."/>
            <person name="Zimmer A.D."/>
            <person name="Zhu Q."/>
            <person name="Mitros T."/>
            <person name="Hellsten U."/>
            <person name="Loque D."/>
            <person name="Otillar R."/>
            <person name="Salamov A."/>
            <person name="Schmutz J."/>
            <person name="Shapiro H."/>
            <person name="Lindquist E."/>
            <person name="Lucas S."/>
            <person name="Rokhsar D."/>
            <person name="Grigoriev I.V."/>
        </authorList>
    </citation>
    <scope>NUCLEOTIDE SEQUENCE [LARGE SCALE GENOMIC DNA]</scope>
</reference>
<evidence type="ECO:0000256" key="1">
    <source>
        <dbReference type="ARBA" id="ARBA00022737"/>
    </source>
</evidence>
<dbReference type="Pfam" id="PF08609">
    <property type="entry name" value="Fes1"/>
    <property type="match status" value="1"/>
</dbReference>
<dbReference type="GO" id="GO:0000774">
    <property type="term" value="F:adenyl-nucleotide exchange factor activity"/>
    <property type="evidence" value="ECO:0000318"/>
    <property type="project" value="GO_Central"/>
</dbReference>
<dbReference type="AlphaFoldDB" id="D8SSY7"/>
<dbReference type="KEGG" id="smo:SELMODRAFT_124123"/>
<feature type="domain" description="TOG" evidence="3">
    <location>
        <begin position="51"/>
        <end position="293"/>
    </location>
</feature>
<dbReference type="InterPro" id="IPR013918">
    <property type="entry name" value="Nucleotide_exch_fac_Fes1"/>
</dbReference>
<name>D8SSY7_SELML</name>
<dbReference type="FunFam" id="1.25.10.10:FF:000157">
    <property type="entry name" value="Hsp70-binding protein 1"/>
    <property type="match status" value="1"/>
</dbReference>
<dbReference type="InterPro" id="IPR050693">
    <property type="entry name" value="Hsp70_NEF-Inhibitors"/>
</dbReference>
<organism evidence="5">
    <name type="scientific">Selaginella moellendorffii</name>
    <name type="common">Spikemoss</name>
    <dbReference type="NCBI Taxonomy" id="88036"/>
    <lineage>
        <taxon>Eukaryota</taxon>
        <taxon>Viridiplantae</taxon>
        <taxon>Streptophyta</taxon>
        <taxon>Embryophyta</taxon>
        <taxon>Tracheophyta</taxon>
        <taxon>Lycopodiopsida</taxon>
        <taxon>Selaginellales</taxon>
        <taxon>Selaginellaceae</taxon>
        <taxon>Selaginella</taxon>
    </lineage>
</organism>
<dbReference type="HOGENOM" id="CLU_049387_1_1_1"/>
<proteinExistence type="predicted"/>
<accession>D8SSY7</accession>
<dbReference type="PANTHER" id="PTHR19316">
    <property type="entry name" value="PROTEIN FOLDING REGULATOR"/>
    <property type="match status" value="1"/>
</dbReference>
<gene>
    <name evidence="4" type="ORF">SELMODRAFT_124123</name>
</gene>
<evidence type="ECO:0000313" key="5">
    <source>
        <dbReference type="Proteomes" id="UP000001514"/>
    </source>
</evidence>
<dbReference type="SMART" id="SM00185">
    <property type="entry name" value="ARM"/>
    <property type="match status" value="3"/>
</dbReference>
<dbReference type="PANTHER" id="PTHR19316:SF18">
    <property type="entry name" value="HSP70-BINDING PROTEIN 1"/>
    <property type="match status" value="1"/>
</dbReference>
<dbReference type="EMBL" id="GL377639">
    <property type="protein sequence ID" value="EFJ12312.1"/>
    <property type="molecule type" value="Genomic_DNA"/>
</dbReference>
<keyword evidence="1" id="KW-0677">Repeat</keyword>
<feature type="region of interest" description="Disordered" evidence="2">
    <location>
        <begin position="348"/>
        <end position="368"/>
    </location>
</feature>
<protein>
    <recommendedName>
        <fullName evidence="3">TOG domain-containing protein</fullName>
    </recommendedName>
</protein>
<dbReference type="Proteomes" id="UP000001514">
    <property type="component" value="Unassembled WGS sequence"/>
</dbReference>
<evidence type="ECO:0000259" key="3">
    <source>
        <dbReference type="SMART" id="SM01349"/>
    </source>
</evidence>
<feature type="region of interest" description="Disordered" evidence="2">
    <location>
        <begin position="1"/>
        <end position="34"/>
    </location>
</feature>
<dbReference type="SUPFAM" id="SSF48371">
    <property type="entry name" value="ARM repeat"/>
    <property type="match status" value="1"/>
</dbReference>
<dbReference type="OrthoDB" id="10250458at2759"/>
<sequence length="368" mass="40771">MKVSGQPDWPGLLKWSLSRSDPGNQSQDPKKELSEEDRKWFMEAMQANSVDIVKRMKEISLVLQTPRQVLEEQGVSSQDIEGVLEELQDHVESIDMANDLKAVGGLNPLIGLLQDEYAPIRARAAEVLSTVVQNNPKSQNDVMEHKGMEALLNTFSSDPDVNVRAKALGAISSLIRNNKLGTNAFRLANGFGQLKEALSSDHSRLQRKALQVMHYLLQDNPKDNVTAAELGFPPLLTKLARSNDADIREEALQAMVDVSHNDKASSLSWGSDHKGLKDFLNERMSSLQDMKPEDLAPMRDEGVLLDTLWRDCFGQPSVLRQKGLLSLPGDGEPPPDVAGAMFQPSLRNLATQQSEEKKEPEPPLLLKL</sequence>
<dbReference type="STRING" id="88036.D8SSY7"/>
<evidence type="ECO:0000256" key="2">
    <source>
        <dbReference type="SAM" id="MobiDB-lite"/>
    </source>
</evidence>
<keyword evidence="5" id="KW-1185">Reference proteome</keyword>
<dbReference type="InterPro" id="IPR000225">
    <property type="entry name" value="Armadillo"/>
</dbReference>
<evidence type="ECO:0000313" key="4">
    <source>
        <dbReference type="EMBL" id="EFJ12312.1"/>
    </source>
</evidence>
<dbReference type="GO" id="GO:0005783">
    <property type="term" value="C:endoplasmic reticulum"/>
    <property type="evidence" value="ECO:0000318"/>
    <property type="project" value="GO_Central"/>
</dbReference>
<feature type="compositionally biased region" description="Polar residues" evidence="2">
    <location>
        <begin position="17"/>
        <end position="27"/>
    </location>
</feature>
<dbReference type="InterPro" id="IPR034085">
    <property type="entry name" value="TOG"/>
</dbReference>
<dbReference type="eggNOG" id="KOG2160">
    <property type="taxonomic scope" value="Eukaryota"/>
</dbReference>